<proteinExistence type="predicted"/>
<organism evidence="1">
    <name type="scientific">marine metagenome</name>
    <dbReference type="NCBI Taxonomy" id="408172"/>
    <lineage>
        <taxon>unclassified sequences</taxon>
        <taxon>metagenomes</taxon>
        <taxon>ecological metagenomes</taxon>
    </lineage>
</organism>
<name>A0A383DCX8_9ZZZZ</name>
<reference evidence="1" key="1">
    <citation type="submission" date="2018-05" db="EMBL/GenBank/DDBJ databases">
        <authorList>
            <person name="Lanie J.A."/>
            <person name="Ng W.-L."/>
            <person name="Kazmierczak K.M."/>
            <person name="Andrzejewski T.M."/>
            <person name="Davidsen T.M."/>
            <person name="Wayne K.J."/>
            <person name="Tettelin H."/>
            <person name="Glass J.I."/>
            <person name="Rusch D."/>
            <person name="Podicherti R."/>
            <person name="Tsui H.-C.T."/>
            <person name="Winkler M.E."/>
        </authorList>
    </citation>
    <scope>NUCLEOTIDE SEQUENCE</scope>
</reference>
<protein>
    <submittedName>
        <fullName evidence="1">Uncharacterized protein</fullName>
    </submittedName>
</protein>
<dbReference type="EMBL" id="UINC01215836">
    <property type="protein sequence ID" value="SVE41728.1"/>
    <property type="molecule type" value="Genomic_DNA"/>
</dbReference>
<dbReference type="AlphaFoldDB" id="A0A383DCX8"/>
<accession>A0A383DCX8</accession>
<sequence length="65" mass="7468">MKNNFTLLKVLDQLALNQWKDTKNRSITDNTKGPKKETISHLVSYAKSVRCHKTKSIDKVLLVLN</sequence>
<gene>
    <name evidence="1" type="ORF">METZ01_LOCUS494582</name>
</gene>
<evidence type="ECO:0000313" key="1">
    <source>
        <dbReference type="EMBL" id="SVE41728.1"/>
    </source>
</evidence>